<accession>A0ABY5PA88</accession>
<name>A0ABY5PA88_9LACT</name>
<reference evidence="1 2" key="1">
    <citation type="submission" date="2022-08" db="EMBL/GenBank/DDBJ databases">
        <title>Aerococcaceae sp. nov isolated from spoiled eye mask.</title>
        <authorList>
            <person name="Zhou G."/>
            <person name="Xie X.-B."/>
            <person name="Shi Q.-S."/>
            <person name="Wang Y.-S."/>
            <person name="Wen X."/>
            <person name="Peng H."/>
            <person name="Yang X.-J."/>
            <person name="Tao H.-B."/>
            <person name="Huang X.-M."/>
        </authorList>
    </citation>
    <scope>NUCLEOTIDE SEQUENCE [LARGE SCALE GENOMIC DNA]</scope>
    <source>
        <strain evidence="2">DM20194951</strain>
    </source>
</reference>
<organism evidence="1 2">
    <name type="scientific">Fundicoccus culcitae</name>
    <dbReference type="NCBI Taxonomy" id="2969821"/>
    <lineage>
        <taxon>Bacteria</taxon>
        <taxon>Bacillati</taxon>
        <taxon>Bacillota</taxon>
        <taxon>Bacilli</taxon>
        <taxon>Lactobacillales</taxon>
        <taxon>Aerococcaceae</taxon>
        <taxon>Fundicoccus</taxon>
    </lineage>
</organism>
<dbReference type="RefSeq" id="WP_313794827.1">
    <property type="nucleotide sequence ID" value="NZ_CP102453.1"/>
</dbReference>
<gene>
    <name evidence="1" type="ORF">NRE15_06760</name>
</gene>
<dbReference type="Proteomes" id="UP001315967">
    <property type="component" value="Chromosome"/>
</dbReference>
<proteinExistence type="predicted"/>
<evidence type="ECO:0000313" key="2">
    <source>
        <dbReference type="Proteomes" id="UP001315967"/>
    </source>
</evidence>
<protein>
    <submittedName>
        <fullName evidence="1">Uncharacterized protein</fullName>
    </submittedName>
</protein>
<dbReference type="EMBL" id="CP102453">
    <property type="protein sequence ID" value="UUX35340.1"/>
    <property type="molecule type" value="Genomic_DNA"/>
</dbReference>
<evidence type="ECO:0000313" key="1">
    <source>
        <dbReference type="EMBL" id="UUX35340.1"/>
    </source>
</evidence>
<keyword evidence="2" id="KW-1185">Reference proteome</keyword>
<sequence>MGRGLAVKLGGTRHFIIFLLLNYNLPAFLSQRRPANPLGGRPVKTTS</sequence>